<evidence type="ECO:0000313" key="6">
    <source>
        <dbReference type="EMBL" id="SES43193.1"/>
    </source>
</evidence>
<dbReference type="SMART" id="SM00382">
    <property type="entry name" value="AAA"/>
    <property type="match status" value="1"/>
</dbReference>
<feature type="domain" description="ABC transporter" evidence="5">
    <location>
        <begin position="30"/>
        <end position="256"/>
    </location>
</feature>
<dbReference type="PROSITE" id="PS00211">
    <property type="entry name" value="ABC_TRANSPORTER_1"/>
    <property type="match status" value="1"/>
</dbReference>
<dbReference type="InterPro" id="IPR003439">
    <property type="entry name" value="ABC_transporter-like_ATP-bd"/>
</dbReference>
<dbReference type="STRING" id="587636.SAMN05216199_3585"/>
<evidence type="ECO:0000256" key="3">
    <source>
        <dbReference type="ARBA" id="ARBA00022741"/>
    </source>
</evidence>
<keyword evidence="4 6" id="KW-0067">ATP-binding</keyword>
<keyword evidence="7" id="KW-1185">Reference proteome</keyword>
<dbReference type="GO" id="GO:0016020">
    <property type="term" value="C:membrane"/>
    <property type="evidence" value="ECO:0007669"/>
    <property type="project" value="InterPro"/>
</dbReference>
<dbReference type="PROSITE" id="PS50893">
    <property type="entry name" value="ABC_TRANSPORTER_2"/>
    <property type="match status" value="1"/>
</dbReference>
<keyword evidence="3" id="KW-0547">Nucleotide-binding</keyword>
<dbReference type="PANTHER" id="PTHR46743:SF2">
    <property type="entry name" value="TEICHOIC ACIDS EXPORT ATP-BINDING PROTEIN TAGH"/>
    <property type="match status" value="1"/>
</dbReference>
<dbReference type="Gene3D" id="3.40.50.300">
    <property type="entry name" value="P-loop containing nucleotide triphosphate hydrolases"/>
    <property type="match status" value="1"/>
</dbReference>
<reference evidence="7" key="1">
    <citation type="submission" date="2016-10" db="EMBL/GenBank/DDBJ databases">
        <authorList>
            <person name="Varghese N."/>
            <person name="Submissions S."/>
        </authorList>
    </citation>
    <scope>NUCLEOTIDE SEQUENCE [LARGE SCALE GENOMIC DNA]</scope>
    <source>
        <strain evidence="7">CGMCC 1.6963</strain>
    </source>
</reference>
<accession>A0A1H9XC14</accession>
<dbReference type="InterPro" id="IPR015860">
    <property type="entry name" value="ABC_transpr_TagH-like"/>
</dbReference>
<dbReference type="EMBL" id="FOHB01000007">
    <property type="protein sequence ID" value="SES43193.1"/>
    <property type="molecule type" value="Genomic_DNA"/>
</dbReference>
<dbReference type="Proteomes" id="UP000199019">
    <property type="component" value="Unassembled WGS sequence"/>
</dbReference>
<dbReference type="InterPro" id="IPR027417">
    <property type="entry name" value="P-loop_NTPase"/>
</dbReference>
<dbReference type="AlphaFoldDB" id="A0A1H9XC14"/>
<organism evidence="6 7">
    <name type="scientific">Pedococcus cremeus</name>
    <dbReference type="NCBI Taxonomy" id="587636"/>
    <lineage>
        <taxon>Bacteria</taxon>
        <taxon>Bacillati</taxon>
        <taxon>Actinomycetota</taxon>
        <taxon>Actinomycetes</taxon>
        <taxon>Micrococcales</taxon>
        <taxon>Intrasporangiaceae</taxon>
        <taxon>Pedococcus</taxon>
    </lineage>
</organism>
<dbReference type="Pfam" id="PF00005">
    <property type="entry name" value="ABC_tran"/>
    <property type="match status" value="1"/>
</dbReference>
<evidence type="ECO:0000313" key="7">
    <source>
        <dbReference type="Proteomes" id="UP000199019"/>
    </source>
</evidence>
<evidence type="ECO:0000256" key="2">
    <source>
        <dbReference type="ARBA" id="ARBA00022448"/>
    </source>
</evidence>
<dbReference type="RefSeq" id="WP_091761249.1">
    <property type="nucleotide sequence ID" value="NZ_FOHB01000007.1"/>
</dbReference>
<evidence type="ECO:0000259" key="5">
    <source>
        <dbReference type="PROSITE" id="PS50893"/>
    </source>
</evidence>
<proteinExistence type="inferred from homology"/>
<dbReference type="InterPro" id="IPR050683">
    <property type="entry name" value="Bact_Polysacc_Export_ATP-bd"/>
</dbReference>
<evidence type="ECO:0000256" key="1">
    <source>
        <dbReference type="ARBA" id="ARBA00005417"/>
    </source>
</evidence>
<dbReference type="GO" id="GO:0016887">
    <property type="term" value="F:ATP hydrolysis activity"/>
    <property type="evidence" value="ECO:0007669"/>
    <property type="project" value="InterPro"/>
</dbReference>
<comment type="similarity">
    <text evidence="1">Belongs to the ABC transporter superfamily.</text>
</comment>
<dbReference type="GO" id="GO:0140359">
    <property type="term" value="F:ABC-type transporter activity"/>
    <property type="evidence" value="ECO:0007669"/>
    <property type="project" value="InterPro"/>
</dbReference>
<gene>
    <name evidence="6" type="ORF">SAMN05216199_3585</name>
</gene>
<dbReference type="InterPro" id="IPR003593">
    <property type="entry name" value="AAA+_ATPase"/>
</dbReference>
<dbReference type="InterPro" id="IPR017871">
    <property type="entry name" value="ABC_transporter-like_CS"/>
</dbReference>
<sequence length="256" mass="28430">MSTSQVDLTGPVIAVKDLGIEFYRSRRRRMQLREMLFHGRSGAPRETFWALRNISFEIQAGEAVGLVGGNGGGKSTLLKMLAGVLLPDEGEVTVNGGVAPLIELTGGFVGELTARDNIYLTAGLHGLSKEQVDEHFDDIVEFAGPEVRSGLDTPYRHFSSGMKVRLGFAVITTLDEPIILVDEVLAVGDRKFREKCYQRMEDLLVEGRTLFLVSHSEPDLRRFSTRGLYLQRGALMMDGPMDDVLDRYNHDLDATR</sequence>
<evidence type="ECO:0000256" key="4">
    <source>
        <dbReference type="ARBA" id="ARBA00022840"/>
    </source>
</evidence>
<dbReference type="SUPFAM" id="SSF52540">
    <property type="entry name" value="P-loop containing nucleoside triphosphate hydrolases"/>
    <property type="match status" value="1"/>
</dbReference>
<keyword evidence="2" id="KW-0813">Transport</keyword>
<dbReference type="OrthoDB" id="9778870at2"/>
<protein>
    <submittedName>
        <fullName evidence="6">ABC-2 type transport system ATP-binding protein</fullName>
    </submittedName>
</protein>
<name>A0A1H9XC14_9MICO</name>
<dbReference type="PANTHER" id="PTHR46743">
    <property type="entry name" value="TEICHOIC ACIDS EXPORT ATP-BINDING PROTEIN TAGH"/>
    <property type="match status" value="1"/>
</dbReference>
<dbReference type="CDD" id="cd03220">
    <property type="entry name" value="ABC_KpsT_Wzt"/>
    <property type="match status" value="1"/>
</dbReference>
<dbReference type="GO" id="GO:0005524">
    <property type="term" value="F:ATP binding"/>
    <property type="evidence" value="ECO:0007669"/>
    <property type="project" value="UniProtKB-KW"/>
</dbReference>